<dbReference type="Proteomes" id="UP000019462">
    <property type="component" value="Unassembled WGS sequence"/>
</dbReference>
<name>W3VVK7_MOEAP</name>
<organism evidence="1 2">
    <name type="scientific">Moesziomyces aphidis</name>
    <name type="common">Pseudozyma aphidis</name>
    <dbReference type="NCBI Taxonomy" id="84754"/>
    <lineage>
        <taxon>Eukaryota</taxon>
        <taxon>Fungi</taxon>
        <taxon>Dikarya</taxon>
        <taxon>Basidiomycota</taxon>
        <taxon>Ustilaginomycotina</taxon>
        <taxon>Ustilaginomycetes</taxon>
        <taxon>Ustilaginales</taxon>
        <taxon>Ustilaginaceae</taxon>
        <taxon>Moesziomyces</taxon>
    </lineage>
</organism>
<proteinExistence type="predicted"/>
<protein>
    <submittedName>
        <fullName evidence="1">Uncharacterized protein</fullName>
    </submittedName>
</protein>
<dbReference type="EMBL" id="AWNI01000004">
    <property type="protein sequence ID" value="ETS64791.1"/>
    <property type="molecule type" value="Genomic_DNA"/>
</dbReference>
<gene>
    <name evidence="1" type="ORF">PaG_00755</name>
</gene>
<dbReference type="HOGENOM" id="CLU_2607006_0_0_1"/>
<keyword evidence="2" id="KW-1185">Reference proteome</keyword>
<evidence type="ECO:0000313" key="2">
    <source>
        <dbReference type="Proteomes" id="UP000019462"/>
    </source>
</evidence>
<comment type="caution">
    <text evidence="1">The sequence shown here is derived from an EMBL/GenBank/DDBJ whole genome shotgun (WGS) entry which is preliminary data.</text>
</comment>
<evidence type="ECO:0000313" key="1">
    <source>
        <dbReference type="EMBL" id="ETS64791.1"/>
    </source>
</evidence>
<reference evidence="1 2" key="1">
    <citation type="journal article" date="2014" name="Genome Announc.">
        <title>Genome sequence of the basidiomycetous fungus Pseudozyma aphidis DSM70725, an efficient producer of biosurfactant mannosylerythritol lipids.</title>
        <authorList>
            <person name="Lorenz S."/>
            <person name="Guenther M."/>
            <person name="Grumaz C."/>
            <person name="Rupp S."/>
            <person name="Zibek S."/>
            <person name="Sohn K."/>
        </authorList>
    </citation>
    <scope>NUCLEOTIDE SEQUENCE [LARGE SCALE GENOMIC DNA]</scope>
    <source>
        <strain evidence="2">ATCC 32657 / CBS 517.83 / DSM 70725 / JCM 10318 / NBRC 10182 / NRRL Y-7954 / St-0401</strain>
    </source>
</reference>
<sequence length="79" mass="8544">MDLSSSLGMSSSSHPLWELVRFFPAAHTASAGPLELGNPTTPPSTQMWAWARKRIHGLVGLLCFGEACWVHALGTLQLL</sequence>
<dbReference type="AlphaFoldDB" id="W3VVK7"/>
<accession>W3VVK7</accession>